<feature type="compositionally biased region" description="Low complexity" evidence="1">
    <location>
        <begin position="397"/>
        <end position="416"/>
    </location>
</feature>
<feature type="region of interest" description="Disordered" evidence="1">
    <location>
        <begin position="562"/>
        <end position="624"/>
    </location>
</feature>
<feature type="compositionally biased region" description="Low complexity" evidence="1">
    <location>
        <begin position="11"/>
        <end position="46"/>
    </location>
</feature>
<evidence type="ECO:0000313" key="3">
    <source>
        <dbReference type="Proteomes" id="UP000094819"/>
    </source>
</evidence>
<dbReference type="GeneID" id="30192795"/>
<accession>A0A1E3JBT2</accession>
<feature type="compositionally biased region" description="Polar residues" evidence="1">
    <location>
        <begin position="517"/>
        <end position="527"/>
    </location>
</feature>
<feature type="compositionally biased region" description="Polar residues" evidence="1">
    <location>
        <begin position="378"/>
        <end position="388"/>
    </location>
</feature>
<dbReference type="OrthoDB" id="2450055at2759"/>
<evidence type="ECO:0000313" key="2">
    <source>
        <dbReference type="EMBL" id="ODN98338.1"/>
    </source>
</evidence>
<feature type="compositionally biased region" description="Basic and acidic residues" evidence="1">
    <location>
        <begin position="689"/>
        <end position="698"/>
    </location>
</feature>
<keyword evidence="3" id="KW-1185">Reference proteome</keyword>
<feature type="compositionally biased region" description="Basic and acidic residues" evidence="1">
    <location>
        <begin position="428"/>
        <end position="442"/>
    </location>
</feature>
<dbReference type="AlphaFoldDB" id="A0A1E3JBT2"/>
<dbReference type="EMBL" id="AWGH01000009">
    <property type="protein sequence ID" value="ODN98338.1"/>
    <property type="molecule type" value="Genomic_DNA"/>
</dbReference>
<feature type="region of interest" description="Disordered" evidence="1">
    <location>
        <begin position="313"/>
        <end position="546"/>
    </location>
</feature>
<comment type="caution">
    <text evidence="2">The sequence shown here is derived from an EMBL/GenBank/DDBJ whole genome shotgun (WGS) entry which is preliminary data.</text>
</comment>
<feature type="compositionally biased region" description="Basic and acidic residues" evidence="1">
    <location>
        <begin position="576"/>
        <end position="600"/>
    </location>
</feature>
<dbReference type="RefSeq" id="XP_019032200.1">
    <property type="nucleotide sequence ID" value="XM_019175710.1"/>
</dbReference>
<feature type="compositionally biased region" description="Polar residues" evidence="1">
    <location>
        <begin position="315"/>
        <end position="324"/>
    </location>
</feature>
<feature type="region of interest" description="Disordered" evidence="1">
    <location>
        <begin position="1"/>
        <end position="59"/>
    </location>
</feature>
<evidence type="ECO:0000256" key="1">
    <source>
        <dbReference type="SAM" id="MobiDB-lite"/>
    </source>
</evidence>
<gene>
    <name evidence="2" type="ORF">L198_03582</name>
</gene>
<sequence>MLTRKSRSPRASLSIPSPNNNNNNSSSNSPLASPASSAGGKSLSSGYFPPVNRPAPKRVSKDEAFKNVKAMEGLLAAWNEYRHAVTLQGKAGRKLAGALRDMIGCMDKTEVAAQTMRPAAAMMDGVADLTIKLAKRVDKEYEDANADASKHFTLLAKESRSHDAYLGAIGKKHDKAEKAYRKASKTLSDTSNAHAGLQALKDTLSDDINRAHEDHQGLLGSKQAVLLLRLASSMGVVATSQFAYFSDSVRKAGTVYPDIEYFRALSDIRWHSALPPSLDEQHEDAVRAEIRLMKARVALGEMDIVGKDVWDGSKVTGNVATTKPASGEGKSVESKPNAKVAFETPPENAEKEVVPAPSVEKKPEPQSPYRKLAPSDLSKASSPPTATQHTRRPGLVSHASSDSQQSGRSGSGQAAAVIAPLALVRGSAEGKDQGEKKERGDMEQTVARAISRYSDNDFRGYPDPRTPPPISTESHPNSADRPNPIPLPYSPTRMSVSQMTAAIDPSRAARQSHRHSQSVSNTSSQHTLVHVQSHLPQHRHHPSISQTAAQAYKDEVYRQGERRAQGNEAAGQSGMTREEVVPRQSERRMQEESDNGRDRLGQYPYERVVERPRQSNRSRRVTMPPTYSEPAFVYHRPQPPISHEDFYYASSQSSGHGTHGSHRDRPAMLDPTPMYGETLYHRLPGGYPEGERVVERRPSGVIAPRPMRPLGSSAEMEEYRD</sequence>
<protein>
    <recommendedName>
        <fullName evidence="4">IMD domain-containing protein</fullName>
    </recommendedName>
</protein>
<reference evidence="2 3" key="1">
    <citation type="submission" date="2016-06" db="EMBL/GenBank/DDBJ databases">
        <title>Evolution of pathogenesis and genome organization in the Tremellales.</title>
        <authorList>
            <person name="Cuomo C."/>
            <person name="Litvintseva A."/>
            <person name="Heitman J."/>
            <person name="Chen Y."/>
            <person name="Sun S."/>
            <person name="Springer D."/>
            <person name="Dromer F."/>
            <person name="Young S."/>
            <person name="Zeng Q."/>
            <person name="Chapman S."/>
            <person name="Gujja S."/>
            <person name="Saif S."/>
            <person name="Birren B."/>
        </authorList>
    </citation>
    <scope>NUCLEOTIDE SEQUENCE [LARGE SCALE GENOMIC DNA]</scope>
    <source>
        <strain evidence="2 3">CBS 7118</strain>
    </source>
</reference>
<dbReference type="Proteomes" id="UP000094819">
    <property type="component" value="Unassembled WGS sequence"/>
</dbReference>
<feature type="region of interest" description="Disordered" evidence="1">
    <location>
        <begin position="650"/>
        <end position="721"/>
    </location>
</feature>
<evidence type="ECO:0008006" key="4">
    <source>
        <dbReference type="Google" id="ProtNLM"/>
    </source>
</evidence>
<name>A0A1E3JBT2_9TREE</name>
<feature type="compositionally biased region" description="Basic and acidic residues" evidence="1">
    <location>
        <begin position="348"/>
        <end position="364"/>
    </location>
</feature>
<proteinExistence type="predicted"/>
<organism evidence="2 3">
    <name type="scientific">Cryptococcus wingfieldii CBS 7118</name>
    <dbReference type="NCBI Taxonomy" id="1295528"/>
    <lineage>
        <taxon>Eukaryota</taxon>
        <taxon>Fungi</taxon>
        <taxon>Dikarya</taxon>
        <taxon>Basidiomycota</taxon>
        <taxon>Agaricomycotina</taxon>
        <taxon>Tremellomycetes</taxon>
        <taxon>Tremellales</taxon>
        <taxon>Cryptococcaceae</taxon>
        <taxon>Cryptococcus</taxon>
    </lineage>
</organism>